<dbReference type="EMBL" id="JAMSHJ010000003">
    <property type="protein sequence ID" value="KAI5430442.1"/>
    <property type="molecule type" value="Genomic_DNA"/>
</dbReference>
<feature type="compositionally biased region" description="Basic and acidic residues" evidence="1">
    <location>
        <begin position="85"/>
        <end position="94"/>
    </location>
</feature>
<accession>A0A9D4Y0I4</accession>
<proteinExistence type="predicted"/>
<gene>
    <name evidence="2" type="ORF">KIW84_034864</name>
</gene>
<comment type="caution">
    <text evidence="2">The sequence shown here is derived from an EMBL/GenBank/DDBJ whole genome shotgun (WGS) entry which is preliminary data.</text>
</comment>
<name>A0A9D4Y0I4_PEA</name>
<evidence type="ECO:0000256" key="1">
    <source>
        <dbReference type="SAM" id="MobiDB-lite"/>
    </source>
</evidence>
<keyword evidence="3" id="KW-1185">Reference proteome</keyword>
<dbReference type="Gramene" id="Psat03G0486400-T1">
    <property type="protein sequence ID" value="KAI5430442.1"/>
    <property type="gene ID" value="KIW84_034864"/>
</dbReference>
<feature type="region of interest" description="Disordered" evidence="1">
    <location>
        <begin position="1"/>
        <end position="53"/>
    </location>
</feature>
<dbReference type="Gramene" id="PSAT_LOCUS11752_t1">
    <property type="protein sequence ID" value="CAL5191823.1"/>
    <property type="gene ID" value="PSAT_LOCUS11752"/>
</dbReference>
<evidence type="ECO:0000313" key="2">
    <source>
        <dbReference type="EMBL" id="KAI5430442.1"/>
    </source>
</evidence>
<organism evidence="2 3">
    <name type="scientific">Pisum sativum</name>
    <name type="common">Garden pea</name>
    <name type="synonym">Lathyrus oleraceus</name>
    <dbReference type="NCBI Taxonomy" id="3888"/>
    <lineage>
        <taxon>Eukaryota</taxon>
        <taxon>Viridiplantae</taxon>
        <taxon>Streptophyta</taxon>
        <taxon>Embryophyta</taxon>
        <taxon>Tracheophyta</taxon>
        <taxon>Spermatophyta</taxon>
        <taxon>Magnoliopsida</taxon>
        <taxon>eudicotyledons</taxon>
        <taxon>Gunneridae</taxon>
        <taxon>Pentapetalae</taxon>
        <taxon>rosids</taxon>
        <taxon>fabids</taxon>
        <taxon>Fabales</taxon>
        <taxon>Fabaceae</taxon>
        <taxon>Papilionoideae</taxon>
        <taxon>50 kb inversion clade</taxon>
        <taxon>NPAAA clade</taxon>
        <taxon>Hologalegina</taxon>
        <taxon>IRL clade</taxon>
        <taxon>Fabeae</taxon>
        <taxon>Lathyrus</taxon>
    </lineage>
</organism>
<dbReference type="Proteomes" id="UP001058974">
    <property type="component" value="Chromosome 3"/>
</dbReference>
<dbReference type="AlphaFoldDB" id="A0A9D4Y0I4"/>
<feature type="region of interest" description="Disordered" evidence="1">
    <location>
        <begin position="81"/>
        <end position="100"/>
    </location>
</feature>
<reference evidence="2 3" key="1">
    <citation type="journal article" date="2022" name="Nat. Genet.">
        <title>Improved pea reference genome and pan-genome highlight genomic features and evolutionary characteristics.</title>
        <authorList>
            <person name="Yang T."/>
            <person name="Liu R."/>
            <person name="Luo Y."/>
            <person name="Hu S."/>
            <person name="Wang D."/>
            <person name="Wang C."/>
            <person name="Pandey M.K."/>
            <person name="Ge S."/>
            <person name="Xu Q."/>
            <person name="Li N."/>
            <person name="Li G."/>
            <person name="Huang Y."/>
            <person name="Saxena R.K."/>
            <person name="Ji Y."/>
            <person name="Li M."/>
            <person name="Yan X."/>
            <person name="He Y."/>
            <person name="Liu Y."/>
            <person name="Wang X."/>
            <person name="Xiang C."/>
            <person name="Varshney R.K."/>
            <person name="Ding H."/>
            <person name="Gao S."/>
            <person name="Zong X."/>
        </authorList>
    </citation>
    <scope>NUCLEOTIDE SEQUENCE [LARGE SCALE GENOMIC DNA]</scope>
    <source>
        <strain evidence="2 3">cv. Zhongwan 6</strain>
    </source>
</reference>
<protein>
    <submittedName>
        <fullName evidence="2">Uncharacterized protein</fullName>
    </submittedName>
</protein>
<sequence>MLQCRDHVHHSLSRALQEGTIEPDLSKEEVDSEEFNNPNKGNADNLRRKAAPNMKVHDFLERNSGTGPTKEDQDHLTFSFQGNRDQFDGKRDFNMEDNIV</sequence>
<evidence type="ECO:0000313" key="3">
    <source>
        <dbReference type="Proteomes" id="UP001058974"/>
    </source>
</evidence>